<protein>
    <recommendedName>
        <fullName evidence="4">Tryptophan-rich sensory protein</fullName>
    </recommendedName>
</protein>
<organism evidence="2 3">
    <name type="scientific">Pontibaca salina</name>
    <dbReference type="NCBI Taxonomy" id="2795731"/>
    <lineage>
        <taxon>Bacteria</taxon>
        <taxon>Pseudomonadati</taxon>
        <taxon>Pseudomonadota</taxon>
        <taxon>Alphaproteobacteria</taxon>
        <taxon>Rhodobacterales</taxon>
        <taxon>Roseobacteraceae</taxon>
        <taxon>Pontibaca</taxon>
    </lineage>
</organism>
<keyword evidence="1" id="KW-0472">Membrane</keyword>
<feature type="transmembrane region" description="Helical" evidence="1">
    <location>
        <begin position="168"/>
        <end position="187"/>
    </location>
</feature>
<feature type="transmembrane region" description="Helical" evidence="1">
    <location>
        <begin position="192"/>
        <end position="211"/>
    </location>
</feature>
<dbReference type="AlphaFoldDB" id="A0A934HN25"/>
<dbReference type="RefSeq" id="WP_198684412.1">
    <property type="nucleotide sequence ID" value="NZ_JAEIJD010000001.1"/>
</dbReference>
<evidence type="ECO:0008006" key="4">
    <source>
        <dbReference type="Google" id="ProtNLM"/>
    </source>
</evidence>
<feature type="transmembrane region" description="Helical" evidence="1">
    <location>
        <begin position="108"/>
        <end position="128"/>
    </location>
</feature>
<keyword evidence="1" id="KW-1133">Transmembrane helix</keyword>
<keyword evidence="1" id="KW-0812">Transmembrane</keyword>
<feature type="transmembrane region" description="Helical" evidence="1">
    <location>
        <begin position="87"/>
        <end position="102"/>
    </location>
</feature>
<feature type="transmembrane region" description="Helical" evidence="1">
    <location>
        <begin position="53"/>
        <end position="75"/>
    </location>
</feature>
<accession>A0A934HN25</accession>
<evidence type="ECO:0000313" key="2">
    <source>
        <dbReference type="EMBL" id="MBI6628387.1"/>
    </source>
</evidence>
<dbReference type="PANTHER" id="PTHR33802:SF1">
    <property type="entry name" value="XK-RELATED PROTEIN"/>
    <property type="match status" value="1"/>
</dbReference>
<dbReference type="Proteomes" id="UP000613255">
    <property type="component" value="Unassembled WGS sequence"/>
</dbReference>
<dbReference type="PANTHER" id="PTHR33802">
    <property type="entry name" value="SI:CH211-161H7.5-RELATED"/>
    <property type="match status" value="1"/>
</dbReference>
<proteinExistence type="predicted"/>
<evidence type="ECO:0000313" key="3">
    <source>
        <dbReference type="Proteomes" id="UP000613255"/>
    </source>
</evidence>
<sequence length="247" mass="26110">MATDRPTPLMAVLAFLATLAFVASPLVVPGFGGFDPYLFTVPQVNAAVQPAGWAFSIWGLIYLWLLVSAAAGLFLRAREVDWEPMRAPLTLSLAVGATWLPIAKISPVAASVLIWVMLAAALPALSRAPVLDRWLARGPVALYSGWLTAAACVSLGLLLAGYGLLDNIPAAIVALLLAMVLGSIVLWQLRDIAEYGIGIIWALFGVIGHAWDQYPAVVALSGLGIIVISALSLRSGLRREGPHPQVS</sequence>
<feature type="transmembrane region" description="Helical" evidence="1">
    <location>
        <begin position="140"/>
        <end position="162"/>
    </location>
</feature>
<gene>
    <name evidence="2" type="ORF">JAO82_00700</name>
</gene>
<keyword evidence="3" id="KW-1185">Reference proteome</keyword>
<reference evidence="2" key="1">
    <citation type="submission" date="2020-12" db="EMBL/GenBank/DDBJ databases">
        <title>Pontibaca salina gen. nov., sp. nov., isolated from marine sediment.</title>
        <authorList>
            <person name="Bo J."/>
            <person name="Wang S."/>
            <person name="Song X."/>
            <person name="Du Z."/>
        </authorList>
    </citation>
    <scope>NUCLEOTIDE SEQUENCE</scope>
    <source>
        <strain evidence="2">S1109L</strain>
    </source>
</reference>
<evidence type="ECO:0000256" key="1">
    <source>
        <dbReference type="SAM" id="Phobius"/>
    </source>
</evidence>
<name>A0A934HN25_9RHOB</name>
<comment type="caution">
    <text evidence="2">The sequence shown here is derived from an EMBL/GenBank/DDBJ whole genome shotgun (WGS) entry which is preliminary data.</text>
</comment>
<dbReference type="EMBL" id="JAEIJD010000001">
    <property type="protein sequence ID" value="MBI6628387.1"/>
    <property type="molecule type" value="Genomic_DNA"/>
</dbReference>
<feature type="transmembrane region" description="Helical" evidence="1">
    <location>
        <begin position="217"/>
        <end position="237"/>
    </location>
</feature>